<feature type="signal peptide" evidence="5">
    <location>
        <begin position="1"/>
        <end position="21"/>
    </location>
</feature>
<keyword evidence="8" id="KW-1185">Reference proteome</keyword>
<evidence type="ECO:0000256" key="1">
    <source>
        <dbReference type="ARBA" id="ARBA00004370"/>
    </source>
</evidence>
<organism evidence="7 8">
    <name type="scientific">Parasphingorhabdus marina DSM 22363</name>
    <dbReference type="NCBI Taxonomy" id="1123272"/>
    <lineage>
        <taxon>Bacteria</taxon>
        <taxon>Pseudomonadati</taxon>
        <taxon>Pseudomonadota</taxon>
        <taxon>Alphaproteobacteria</taxon>
        <taxon>Sphingomonadales</taxon>
        <taxon>Sphingomonadaceae</taxon>
        <taxon>Parasphingorhabdus</taxon>
    </lineage>
</organism>
<protein>
    <submittedName>
        <fullName evidence="7">Outer membrane immunogenic protein</fullName>
    </submittedName>
</protein>
<evidence type="ECO:0000256" key="4">
    <source>
        <dbReference type="ARBA" id="ARBA00038306"/>
    </source>
</evidence>
<accession>A0A1N6ES49</accession>
<gene>
    <name evidence="7" type="ORF">SAMN02745824_2061</name>
</gene>
<sequence>MKKLILAAFAAGGIVATPAIAGEKDNFSGFKGAALIGYDNGDFGAIVTLDGVSNDYNNAEGAVFGLSAGYDRQSGGIVYGIELEALDSAADVDDRFLGEIKLGRDLYAGGRLGYAISSRTLIYAKAGYANTRLRTVGFRSIGLDGFRVGGGAEHRLGKKLFLRAEYRFSEYDRGFRRNQAIAGVGLLF</sequence>
<name>A0A1N6ES49_9SPHN</name>
<dbReference type="PANTHER" id="PTHR34001:SF3">
    <property type="entry name" value="BLL7405 PROTEIN"/>
    <property type="match status" value="1"/>
</dbReference>
<dbReference type="EMBL" id="FSQW01000002">
    <property type="protein sequence ID" value="SIN85846.1"/>
    <property type="molecule type" value="Genomic_DNA"/>
</dbReference>
<comment type="similarity">
    <text evidence="4">Belongs to the Omp25/RopB family.</text>
</comment>
<reference evidence="8" key="1">
    <citation type="submission" date="2016-11" db="EMBL/GenBank/DDBJ databases">
        <authorList>
            <person name="Varghese N."/>
            <person name="Submissions S."/>
        </authorList>
    </citation>
    <scope>NUCLEOTIDE SEQUENCE [LARGE SCALE GENOMIC DNA]</scope>
    <source>
        <strain evidence="8">DSM 22363</strain>
    </source>
</reference>
<dbReference type="SUPFAM" id="SSF56925">
    <property type="entry name" value="OMPA-like"/>
    <property type="match status" value="1"/>
</dbReference>
<feature type="domain" description="Outer membrane protein beta-barrel" evidence="6">
    <location>
        <begin position="7"/>
        <end position="188"/>
    </location>
</feature>
<dbReference type="InterPro" id="IPR011250">
    <property type="entry name" value="OMP/PagP_B-barrel"/>
</dbReference>
<dbReference type="InterPro" id="IPR051692">
    <property type="entry name" value="OMP-like"/>
</dbReference>
<dbReference type="InterPro" id="IPR027385">
    <property type="entry name" value="Beta-barrel_OMP"/>
</dbReference>
<dbReference type="Pfam" id="PF13505">
    <property type="entry name" value="OMP_b-brl"/>
    <property type="match status" value="1"/>
</dbReference>
<dbReference type="AlphaFoldDB" id="A0A1N6ES49"/>
<comment type="subcellular location">
    <subcellularLocation>
        <location evidence="1">Membrane</location>
    </subcellularLocation>
</comment>
<evidence type="ECO:0000256" key="3">
    <source>
        <dbReference type="ARBA" id="ARBA00023136"/>
    </source>
</evidence>
<proteinExistence type="inferred from homology"/>
<dbReference type="GO" id="GO:0016020">
    <property type="term" value="C:membrane"/>
    <property type="evidence" value="ECO:0007669"/>
    <property type="project" value="UniProtKB-SubCell"/>
</dbReference>
<dbReference type="STRING" id="1123272.SAMN02745824_2061"/>
<keyword evidence="2 5" id="KW-0732">Signal</keyword>
<feature type="chain" id="PRO_5012952437" evidence="5">
    <location>
        <begin position="22"/>
        <end position="188"/>
    </location>
</feature>
<keyword evidence="3" id="KW-0472">Membrane</keyword>
<evidence type="ECO:0000313" key="7">
    <source>
        <dbReference type="EMBL" id="SIN85846.1"/>
    </source>
</evidence>
<evidence type="ECO:0000256" key="5">
    <source>
        <dbReference type="SAM" id="SignalP"/>
    </source>
</evidence>
<dbReference type="PANTHER" id="PTHR34001">
    <property type="entry name" value="BLL7405 PROTEIN"/>
    <property type="match status" value="1"/>
</dbReference>
<evidence type="ECO:0000256" key="2">
    <source>
        <dbReference type="ARBA" id="ARBA00022729"/>
    </source>
</evidence>
<dbReference type="Proteomes" id="UP000185192">
    <property type="component" value="Unassembled WGS sequence"/>
</dbReference>
<evidence type="ECO:0000313" key="8">
    <source>
        <dbReference type="Proteomes" id="UP000185192"/>
    </source>
</evidence>
<dbReference type="Gene3D" id="2.40.160.20">
    <property type="match status" value="1"/>
</dbReference>
<evidence type="ECO:0000259" key="6">
    <source>
        <dbReference type="Pfam" id="PF13505"/>
    </source>
</evidence>